<dbReference type="EMBL" id="ALBS01000170">
    <property type="protein sequence ID" value="EJT49489.1"/>
    <property type="molecule type" value="Genomic_DNA"/>
</dbReference>
<gene>
    <name evidence="2" type="ORF">A1Q1_01393</name>
</gene>
<evidence type="ECO:0000313" key="3">
    <source>
        <dbReference type="Proteomes" id="UP000002748"/>
    </source>
</evidence>
<evidence type="ECO:0000313" key="2">
    <source>
        <dbReference type="EMBL" id="EJT49489.1"/>
    </source>
</evidence>
<reference evidence="2 3" key="1">
    <citation type="journal article" date="2012" name="Eukaryot. Cell">
        <title>Draft genome sequence of CBS 2479, the standard type strain of Trichosporon asahii.</title>
        <authorList>
            <person name="Yang R.Y."/>
            <person name="Li H.T."/>
            <person name="Zhu H."/>
            <person name="Zhou G.P."/>
            <person name="Wang M."/>
            <person name="Wang L."/>
        </authorList>
    </citation>
    <scope>NUCLEOTIDE SEQUENCE [LARGE SCALE GENOMIC DNA]</scope>
    <source>
        <strain evidence="3">ATCC 90039 / CBS 2479 / JCM 2466 / KCTC 7840 / NCYC 2677 / UAMH 7654</strain>
    </source>
</reference>
<organism evidence="2 3">
    <name type="scientific">Trichosporon asahii var. asahii (strain ATCC 90039 / CBS 2479 / JCM 2466 / KCTC 7840 / NBRC 103889/ NCYC 2677 / UAMH 7654)</name>
    <name type="common">Yeast</name>
    <dbReference type="NCBI Taxonomy" id="1186058"/>
    <lineage>
        <taxon>Eukaryota</taxon>
        <taxon>Fungi</taxon>
        <taxon>Dikarya</taxon>
        <taxon>Basidiomycota</taxon>
        <taxon>Agaricomycotina</taxon>
        <taxon>Tremellomycetes</taxon>
        <taxon>Trichosporonales</taxon>
        <taxon>Trichosporonaceae</taxon>
        <taxon>Trichosporon</taxon>
    </lineage>
</organism>
<dbReference type="RefSeq" id="XP_014179907.1">
    <property type="nucleotide sequence ID" value="XM_014324432.1"/>
</dbReference>
<dbReference type="KEGG" id="tasa:A1Q1_01393"/>
<comment type="caution">
    <text evidence="2">The sequence shown here is derived from an EMBL/GenBank/DDBJ whole genome shotgun (WGS) entry which is preliminary data.</text>
</comment>
<protein>
    <submittedName>
        <fullName evidence="2">Uncharacterized protein</fullName>
    </submittedName>
</protein>
<evidence type="ECO:0000256" key="1">
    <source>
        <dbReference type="SAM" id="MobiDB-lite"/>
    </source>
</evidence>
<dbReference type="HOGENOM" id="CLU_1305660_0_0_1"/>
<name>J6EXY9_TRIAS</name>
<dbReference type="VEuPathDB" id="FungiDB:A1Q1_01393"/>
<dbReference type="GeneID" id="25984907"/>
<proteinExistence type="predicted"/>
<sequence length="211" mass="24332">MEHSISSCKHLYNRIKKAQDDIETEYLYVSTMMMLNEGVSPNKKGREEMAAFQLEHFDTYFSTLKMQLEEFETAVLSIAGNIPYNSEGFKAEVASITHDHSMKLARLKQAQYAVYSEMLRKSKALKQRQPKRTKGQKEENLRAVHELVIKGYCDLVKLYKLEIEDLNTQYCHGTCSLETKLTTDDDFTDELSKKRGASDEIDEGAVKRRRA</sequence>
<feature type="region of interest" description="Disordered" evidence="1">
    <location>
        <begin position="190"/>
        <end position="211"/>
    </location>
</feature>
<dbReference type="AlphaFoldDB" id="J6EXY9"/>
<dbReference type="Proteomes" id="UP000002748">
    <property type="component" value="Unassembled WGS sequence"/>
</dbReference>
<accession>J6EXY9</accession>